<organism evidence="3 4">
    <name type="scientific">Sinimarinibacterium flocculans</name>
    <dbReference type="NCBI Taxonomy" id="985250"/>
    <lineage>
        <taxon>Bacteria</taxon>
        <taxon>Pseudomonadati</taxon>
        <taxon>Pseudomonadota</taxon>
        <taxon>Gammaproteobacteria</taxon>
        <taxon>Nevskiales</taxon>
        <taxon>Nevskiaceae</taxon>
        <taxon>Sinimarinibacterium</taxon>
    </lineage>
</organism>
<accession>A0A318E0M5</accession>
<dbReference type="PANTHER" id="PTHR24320">
    <property type="entry name" value="RETINOL DEHYDROGENASE"/>
    <property type="match status" value="1"/>
</dbReference>
<name>A0A318E0M5_9GAMM</name>
<dbReference type="EMBL" id="QICN01000013">
    <property type="protein sequence ID" value="PXV64244.1"/>
    <property type="molecule type" value="Genomic_DNA"/>
</dbReference>
<evidence type="ECO:0000256" key="1">
    <source>
        <dbReference type="ARBA" id="ARBA00006484"/>
    </source>
</evidence>
<dbReference type="AlphaFoldDB" id="A0A318E0M5"/>
<proteinExistence type="inferred from homology"/>
<dbReference type="InterPro" id="IPR002347">
    <property type="entry name" value="SDR_fam"/>
</dbReference>
<evidence type="ECO:0000256" key="2">
    <source>
        <dbReference type="ARBA" id="ARBA00023002"/>
    </source>
</evidence>
<reference evidence="3 4" key="1">
    <citation type="submission" date="2018-04" db="EMBL/GenBank/DDBJ databases">
        <title>Genomic Encyclopedia of Type Strains, Phase IV (KMG-IV): sequencing the most valuable type-strain genomes for metagenomic binning, comparative biology and taxonomic classification.</title>
        <authorList>
            <person name="Goeker M."/>
        </authorList>
    </citation>
    <scope>NUCLEOTIDE SEQUENCE [LARGE SCALE GENOMIC DNA]</scope>
    <source>
        <strain evidence="3 4">DSM 104150</strain>
    </source>
</reference>
<dbReference type="Proteomes" id="UP000248330">
    <property type="component" value="Unassembled WGS sequence"/>
</dbReference>
<keyword evidence="4" id="KW-1185">Reference proteome</keyword>
<dbReference type="Pfam" id="PF00106">
    <property type="entry name" value="adh_short"/>
    <property type="match status" value="1"/>
</dbReference>
<dbReference type="SUPFAM" id="SSF51735">
    <property type="entry name" value="NAD(P)-binding Rossmann-fold domains"/>
    <property type="match status" value="1"/>
</dbReference>
<protein>
    <submittedName>
        <fullName evidence="3">NAD(P)-dependent dehydrogenase (Short-subunit alcohol dehydrogenase family)</fullName>
    </submittedName>
</protein>
<comment type="similarity">
    <text evidence="1">Belongs to the short-chain dehydrogenases/reductases (SDR) family.</text>
</comment>
<keyword evidence="2" id="KW-0560">Oxidoreductase</keyword>
<dbReference type="Gene3D" id="3.40.50.720">
    <property type="entry name" value="NAD(P)-binding Rossmann-like Domain"/>
    <property type="match status" value="1"/>
</dbReference>
<comment type="caution">
    <text evidence="3">The sequence shown here is derived from an EMBL/GenBank/DDBJ whole genome shotgun (WGS) entry which is preliminary data.</text>
</comment>
<sequence length="321" mass="35081">MIRRWIVRPRHARPCRLDGRRITGAAPGSIGYETARQLAAWGADVVVTTRREPQALAEHLRSAVAGTAAGAGDRGRVDAQALDLADAASVERFAAWHADTCDRLDVLINNAGIHLDLLSKWKQPQLSADGHEIHWRTNYLGTMHLTQRLLPQLERSGNPTRPARVVNVVSQLHDKGGNAGLFDQTRPYNSWVAYGNSKLALVHASFELQQRYRARGVQAYCLHPGAVFTHIADRGLEGTGTIENIRKFFAPVEAFFLLTPAEGAQTSLRCATDAHAQGGHYYRNCAVAAPSMDSADAAVSSRLWDQTCAWIDSLAPTPAAH</sequence>
<dbReference type="PANTHER" id="PTHR24320:SF148">
    <property type="entry name" value="NAD(P)-BINDING ROSSMANN-FOLD SUPERFAMILY PROTEIN"/>
    <property type="match status" value="1"/>
</dbReference>
<evidence type="ECO:0000313" key="3">
    <source>
        <dbReference type="EMBL" id="PXV64244.1"/>
    </source>
</evidence>
<dbReference type="RefSeq" id="WP_110266704.1">
    <property type="nucleotide sequence ID" value="NZ_CAWNXA010000013.1"/>
</dbReference>
<dbReference type="OrthoDB" id="109589at2"/>
<evidence type="ECO:0000313" key="4">
    <source>
        <dbReference type="Proteomes" id="UP000248330"/>
    </source>
</evidence>
<dbReference type="InterPro" id="IPR036291">
    <property type="entry name" value="NAD(P)-bd_dom_sf"/>
</dbReference>
<dbReference type="GO" id="GO:0016491">
    <property type="term" value="F:oxidoreductase activity"/>
    <property type="evidence" value="ECO:0007669"/>
    <property type="project" value="UniProtKB-KW"/>
</dbReference>
<gene>
    <name evidence="3" type="ORF">C8D93_11338</name>
</gene>